<dbReference type="PANTHER" id="PTHR36115">
    <property type="entry name" value="PROLINE-RICH ANTIGEN HOMOLOG-RELATED"/>
    <property type="match status" value="1"/>
</dbReference>
<dbReference type="EMBL" id="PFAP01000013">
    <property type="protein sequence ID" value="PIR94214.1"/>
    <property type="molecule type" value="Genomic_DNA"/>
</dbReference>
<name>A0A2H0V524_9BACT</name>
<dbReference type="Pfam" id="PF06271">
    <property type="entry name" value="RDD"/>
    <property type="match status" value="1"/>
</dbReference>
<evidence type="ECO:0000256" key="3">
    <source>
        <dbReference type="ARBA" id="ARBA00022692"/>
    </source>
</evidence>
<feature type="domain" description="RDD" evidence="7">
    <location>
        <begin position="26"/>
        <end position="143"/>
    </location>
</feature>
<evidence type="ECO:0000256" key="2">
    <source>
        <dbReference type="ARBA" id="ARBA00022475"/>
    </source>
</evidence>
<dbReference type="PANTHER" id="PTHR36115:SF9">
    <property type="entry name" value="LMO1584 PROTEIN"/>
    <property type="match status" value="1"/>
</dbReference>
<comment type="subcellular location">
    <subcellularLocation>
        <location evidence="1">Cell membrane</location>
        <topology evidence="1">Multi-pass membrane protein</topology>
    </subcellularLocation>
</comment>
<feature type="transmembrane region" description="Helical" evidence="6">
    <location>
        <begin position="30"/>
        <end position="50"/>
    </location>
</feature>
<gene>
    <name evidence="8" type="ORF">COT97_02520</name>
</gene>
<feature type="transmembrane region" description="Helical" evidence="6">
    <location>
        <begin position="62"/>
        <end position="80"/>
    </location>
</feature>
<dbReference type="Proteomes" id="UP000229901">
    <property type="component" value="Unassembled WGS sequence"/>
</dbReference>
<keyword evidence="4 6" id="KW-1133">Transmembrane helix</keyword>
<evidence type="ECO:0000313" key="9">
    <source>
        <dbReference type="Proteomes" id="UP000229901"/>
    </source>
</evidence>
<feature type="transmembrane region" description="Helical" evidence="6">
    <location>
        <begin position="100"/>
        <end position="130"/>
    </location>
</feature>
<organism evidence="8 9">
    <name type="scientific">Candidatus Falkowbacteria bacterium CG10_big_fil_rev_8_21_14_0_10_39_11</name>
    <dbReference type="NCBI Taxonomy" id="1974565"/>
    <lineage>
        <taxon>Bacteria</taxon>
        <taxon>Candidatus Falkowiibacteriota</taxon>
    </lineage>
</organism>
<keyword evidence="5 6" id="KW-0472">Membrane</keyword>
<keyword evidence="3 6" id="KW-0812">Transmembrane</keyword>
<evidence type="ECO:0000256" key="4">
    <source>
        <dbReference type="ARBA" id="ARBA00022989"/>
    </source>
</evidence>
<protein>
    <recommendedName>
        <fullName evidence="7">RDD domain-containing protein</fullName>
    </recommendedName>
</protein>
<proteinExistence type="predicted"/>
<accession>A0A2H0V524</accession>
<dbReference type="InterPro" id="IPR051791">
    <property type="entry name" value="Pra-immunoreactive"/>
</dbReference>
<dbReference type="GO" id="GO:0005886">
    <property type="term" value="C:plasma membrane"/>
    <property type="evidence" value="ECO:0007669"/>
    <property type="project" value="UniProtKB-SubCell"/>
</dbReference>
<evidence type="ECO:0000256" key="5">
    <source>
        <dbReference type="ARBA" id="ARBA00023136"/>
    </source>
</evidence>
<comment type="caution">
    <text evidence="8">The sequence shown here is derived from an EMBL/GenBank/DDBJ whole genome shotgun (WGS) entry which is preliminary data.</text>
</comment>
<dbReference type="AlphaFoldDB" id="A0A2H0V524"/>
<dbReference type="InterPro" id="IPR010432">
    <property type="entry name" value="RDD"/>
</dbReference>
<evidence type="ECO:0000256" key="1">
    <source>
        <dbReference type="ARBA" id="ARBA00004651"/>
    </source>
</evidence>
<evidence type="ECO:0000256" key="6">
    <source>
        <dbReference type="SAM" id="Phobius"/>
    </source>
</evidence>
<sequence>MDSVPAETTMEAKPDMSKPELGTPHYAGGWIRFLSYIIDAIILGIVVGILNSFLSEGAASNVAGLIGLAYVLCFLALKQQTPGMMALKLKLIKEENENKMNWWLVVLLRQIVGGLVCAITLGIGYLIIFWTKNKQGLHDMIAKTYVIREQ</sequence>
<keyword evidence="2" id="KW-1003">Cell membrane</keyword>
<evidence type="ECO:0000313" key="8">
    <source>
        <dbReference type="EMBL" id="PIR94214.1"/>
    </source>
</evidence>
<reference evidence="9" key="1">
    <citation type="submission" date="2017-09" db="EMBL/GenBank/DDBJ databases">
        <title>Depth-based differentiation of microbial function through sediment-hosted aquifers and enrichment of novel symbionts in the deep terrestrial subsurface.</title>
        <authorList>
            <person name="Probst A.J."/>
            <person name="Ladd B."/>
            <person name="Jarett J.K."/>
            <person name="Geller-Mcgrath D.E."/>
            <person name="Sieber C.M.K."/>
            <person name="Emerson J.B."/>
            <person name="Anantharaman K."/>
            <person name="Thomas B.C."/>
            <person name="Malmstrom R."/>
            <person name="Stieglmeier M."/>
            <person name="Klingl A."/>
            <person name="Woyke T."/>
            <person name="Ryan C.M."/>
            <person name="Banfield J.F."/>
        </authorList>
    </citation>
    <scope>NUCLEOTIDE SEQUENCE [LARGE SCALE GENOMIC DNA]</scope>
</reference>
<evidence type="ECO:0000259" key="7">
    <source>
        <dbReference type="Pfam" id="PF06271"/>
    </source>
</evidence>